<organism evidence="2">
    <name type="scientific">Bactrocera dorsalis</name>
    <name type="common">Oriental fruit fly</name>
    <name type="synonym">Dacus dorsalis</name>
    <dbReference type="NCBI Taxonomy" id="27457"/>
    <lineage>
        <taxon>Eukaryota</taxon>
        <taxon>Metazoa</taxon>
        <taxon>Ecdysozoa</taxon>
        <taxon>Arthropoda</taxon>
        <taxon>Hexapoda</taxon>
        <taxon>Insecta</taxon>
        <taxon>Pterygota</taxon>
        <taxon>Neoptera</taxon>
        <taxon>Endopterygota</taxon>
        <taxon>Diptera</taxon>
        <taxon>Brachycera</taxon>
        <taxon>Muscomorpha</taxon>
        <taxon>Tephritoidea</taxon>
        <taxon>Tephritidae</taxon>
        <taxon>Bactrocera</taxon>
        <taxon>Bactrocera</taxon>
    </lineage>
</organism>
<evidence type="ECO:0000256" key="1">
    <source>
        <dbReference type="SAM" id="MobiDB-lite"/>
    </source>
</evidence>
<protein>
    <submittedName>
        <fullName evidence="2">Uncharacterized protein</fullName>
    </submittedName>
</protein>
<evidence type="ECO:0000313" key="2">
    <source>
        <dbReference type="EMBL" id="JAC39404.1"/>
    </source>
</evidence>
<proteinExistence type="predicted"/>
<dbReference type="AlphaFoldDB" id="A0A034VA63"/>
<feature type="region of interest" description="Disordered" evidence="1">
    <location>
        <begin position="537"/>
        <end position="575"/>
    </location>
</feature>
<name>A0A034VA63_BACDO</name>
<feature type="compositionally biased region" description="Low complexity" evidence="1">
    <location>
        <begin position="540"/>
        <end position="550"/>
    </location>
</feature>
<accession>A0A034VA63</accession>
<reference evidence="2" key="1">
    <citation type="journal article" date="2014" name="BMC Genomics">
        <title>Characterizing the developmental transcriptome of the oriental fruit fly, Bactrocera dorsalis (Diptera: Tephritidae) through comparative genomic analysis with Drosophila melanogaster utilizing modENCODE datasets.</title>
        <authorList>
            <person name="Geib S.M."/>
            <person name="Calla B."/>
            <person name="Hall B."/>
            <person name="Hou S."/>
            <person name="Manoukis N.C."/>
        </authorList>
    </citation>
    <scope>NUCLEOTIDE SEQUENCE</scope>
    <source>
        <strain evidence="2">Punador</strain>
    </source>
</reference>
<dbReference type="EMBL" id="GAKP01019548">
    <property type="protein sequence ID" value="JAC39404.1"/>
    <property type="molecule type" value="Transcribed_RNA"/>
</dbReference>
<dbReference type="OrthoDB" id="6275292at2759"/>
<sequence length="575" mass="66758">MVKEPTIPPAKNCETHVRTVSTPLNLPLFLSGRTRFRDDAWRKVPNYIEKKKHFYAKYCNEEKKVETRDVKDLKNMIGVNRARAERCTNLHITKITRQLGEDKAWNLPPNIYDTKREPYENKRGHLGSYWPKEAKKVTNIFEPTSVELARARVRKEQWKFYDLPTNADLLAAPSNQHKGVFLTNARDRRATARCMINEPSLVYRDPAEPSPAHYNPLRYQLAYNVSPPVYEPAPNPHLFLRRTSVPDKCLPLIRRHISFEPAVGRYDIRFPMHCACARKILTPGLRLIVDREKRLKFRRLPYKKLKTRNLCSPDWGHVKGRGFCRLFRISKALAKTLGREKFREKSKEKSKEKTEKVGKQFVLYPDSKYINMINSPRKDLISVHAGGTPKAPVRIRFNCIFRRVTRRQLRNNKKIVFNSGSERFPELEIRPVQLTVKQLEDLKNTLPPERQLRDYPITRRPLSQISSHLYDTPTHMRPAYEPALRKRLFKFKPLPEPKVLVSEKLFRSTNPEVQFFYNKPIVAENFMKDRRKTESSQHYSSIEISAEESANGAVVPTAEVPTGEAPTGEAPTGGA</sequence>